<dbReference type="SMART" id="SM00320">
    <property type="entry name" value="WD40"/>
    <property type="match status" value="3"/>
</dbReference>
<feature type="repeat" description="WD" evidence="3">
    <location>
        <begin position="507"/>
        <end position="539"/>
    </location>
</feature>
<dbReference type="InterPro" id="IPR001680">
    <property type="entry name" value="WD40_rpt"/>
</dbReference>
<dbReference type="Proteomes" id="UP000692954">
    <property type="component" value="Unassembled WGS sequence"/>
</dbReference>
<gene>
    <name evidence="4" type="ORF">PSON_ATCC_30995.1.T0140460</name>
</gene>
<dbReference type="OrthoDB" id="309131at2759"/>
<dbReference type="PROSITE" id="PS50082">
    <property type="entry name" value="WD_REPEATS_2"/>
    <property type="match status" value="2"/>
</dbReference>
<protein>
    <recommendedName>
        <fullName evidence="6">WD40-repeat-containing domain</fullName>
    </recommendedName>
</protein>
<evidence type="ECO:0000256" key="3">
    <source>
        <dbReference type="PROSITE-ProRule" id="PRU00221"/>
    </source>
</evidence>
<evidence type="ECO:0008006" key="6">
    <source>
        <dbReference type="Google" id="ProtNLM"/>
    </source>
</evidence>
<dbReference type="PANTHER" id="PTHR44006">
    <property type="entry name" value="U5 SMALL NUCLEAR RIBONUCLEOPROTEIN 40 KDA PROTEIN"/>
    <property type="match status" value="1"/>
</dbReference>
<sequence>MINPQQFHILKNNNLQIDHLACNQHKQPYKCIDLSLQCDQKSRLKCFQCQQNNNNCVPIDIFSNLCQDIYKNIQHNNFSATQTILLKFQKQVEEIQSLLQALNNKLIKISSIERPSSNCLELLKGFINCKEKMKDEILIEAKNVQKEDWIFQKFGVQEFENLAEQLSQYTILKYENLQYTLKFKDIDDQQLAESNQYLELIQSLKQQILKFQQENDIKNLSHIQIEQVNQLKDQQIQECQTNTNMQREFLIEKSEKLFLQEKCSIADIQLNYDQSIICLRFIEPNNSLSFWKYNPERKQWNFWTSLQCYIQSLIDFKMSKLENSFITCGADFHSKEFKISKDFENDYSLKIWKKQGEAWFVKQVFKPVVSHGYAHSRISYVLFSKSEKQIYYSEGQRLAMLEQKGQDQDYQLKFSIQKSSEIITILEMSNNGKLLATGGFDQKVVLWRIDDVKLTQFQQLKLYNTPKRILFSQDDQDLIICTKDGVVHCFNNQDSKQKEYKENQKIFNNNNNKIRTIEFNKDSSILAIGGEANIIQLWKKDAQNQWKCYNEAKQDNFIESICFKNCPDVIYASNNNEIYIHHLK</sequence>
<name>A0A8S1KZN5_9CILI</name>
<accession>A0A8S1KZN5</accession>
<dbReference type="AlphaFoldDB" id="A0A8S1KZN5"/>
<evidence type="ECO:0000256" key="2">
    <source>
        <dbReference type="ARBA" id="ARBA00022737"/>
    </source>
</evidence>
<keyword evidence="5" id="KW-1185">Reference proteome</keyword>
<dbReference type="EMBL" id="CAJJDN010000014">
    <property type="protein sequence ID" value="CAD8060788.1"/>
    <property type="molecule type" value="Genomic_DNA"/>
</dbReference>
<dbReference type="GO" id="GO:0003723">
    <property type="term" value="F:RNA binding"/>
    <property type="evidence" value="ECO:0007669"/>
    <property type="project" value="TreeGrafter"/>
</dbReference>
<feature type="repeat" description="WD" evidence="3">
    <location>
        <begin position="416"/>
        <end position="457"/>
    </location>
</feature>
<evidence type="ECO:0000256" key="1">
    <source>
        <dbReference type="ARBA" id="ARBA00022574"/>
    </source>
</evidence>
<evidence type="ECO:0000313" key="4">
    <source>
        <dbReference type="EMBL" id="CAD8060788.1"/>
    </source>
</evidence>
<proteinExistence type="predicted"/>
<evidence type="ECO:0000313" key="5">
    <source>
        <dbReference type="Proteomes" id="UP000692954"/>
    </source>
</evidence>
<reference evidence="4" key="1">
    <citation type="submission" date="2021-01" db="EMBL/GenBank/DDBJ databases">
        <authorList>
            <consortium name="Genoscope - CEA"/>
            <person name="William W."/>
        </authorList>
    </citation>
    <scope>NUCLEOTIDE SEQUENCE</scope>
</reference>
<comment type="caution">
    <text evidence="4">The sequence shown here is derived from an EMBL/GenBank/DDBJ whole genome shotgun (WGS) entry which is preliminary data.</text>
</comment>
<dbReference type="PANTHER" id="PTHR44006:SF1">
    <property type="entry name" value="U5 SMALL NUCLEAR RIBONUCLEOPROTEIN 40 KDA PROTEIN"/>
    <property type="match status" value="1"/>
</dbReference>
<dbReference type="Pfam" id="PF00400">
    <property type="entry name" value="WD40"/>
    <property type="match status" value="1"/>
</dbReference>
<organism evidence="4 5">
    <name type="scientific">Paramecium sonneborni</name>
    <dbReference type="NCBI Taxonomy" id="65129"/>
    <lineage>
        <taxon>Eukaryota</taxon>
        <taxon>Sar</taxon>
        <taxon>Alveolata</taxon>
        <taxon>Ciliophora</taxon>
        <taxon>Intramacronucleata</taxon>
        <taxon>Oligohymenophorea</taxon>
        <taxon>Peniculida</taxon>
        <taxon>Parameciidae</taxon>
        <taxon>Paramecium</taxon>
    </lineage>
</organism>
<keyword evidence="2" id="KW-0677">Repeat</keyword>
<dbReference type="GO" id="GO:0071013">
    <property type="term" value="C:catalytic step 2 spliceosome"/>
    <property type="evidence" value="ECO:0007669"/>
    <property type="project" value="TreeGrafter"/>
</dbReference>
<keyword evidence="1 3" id="KW-0853">WD repeat</keyword>
<dbReference type="InterPro" id="IPR052234">
    <property type="entry name" value="U5_snRNP_Component"/>
</dbReference>